<evidence type="ECO:0000259" key="4">
    <source>
        <dbReference type="SMART" id="SM00382"/>
    </source>
</evidence>
<dbReference type="EMBL" id="BDGU01000032">
    <property type="protein sequence ID" value="GAW00542.1"/>
    <property type="molecule type" value="Genomic_DNA"/>
</dbReference>
<dbReference type="PANTHER" id="PTHR10763">
    <property type="entry name" value="CELL DIVISION CONTROL PROTEIN 6-RELATED"/>
    <property type="match status" value="1"/>
</dbReference>
<dbReference type="GO" id="GO:0005634">
    <property type="term" value="C:nucleus"/>
    <property type="evidence" value="ECO:0007669"/>
    <property type="project" value="TreeGrafter"/>
</dbReference>
<dbReference type="InterPro" id="IPR003593">
    <property type="entry name" value="AAA+_ATPase"/>
</dbReference>
<dbReference type="GO" id="GO:0033314">
    <property type="term" value="P:mitotic DNA replication checkpoint signaling"/>
    <property type="evidence" value="ECO:0007669"/>
    <property type="project" value="TreeGrafter"/>
</dbReference>
<dbReference type="GO" id="GO:0003688">
    <property type="term" value="F:DNA replication origin binding"/>
    <property type="evidence" value="ECO:0007669"/>
    <property type="project" value="TreeGrafter"/>
</dbReference>
<protein>
    <submittedName>
        <fullName evidence="5">p-loop containing nucleoside triphosphate hydrolase protein</fullName>
    </submittedName>
</protein>
<dbReference type="Gene3D" id="3.40.50.300">
    <property type="entry name" value="P-loop containing nucleotide triphosphate hydrolases"/>
    <property type="match status" value="1"/>
</dbReference>
<dbReference type="InterPro" id="IPR050311">
    <property type="entry name" value="ORC1/CDC6"/>
</dbReference>
<evidence type="ECO:0000313" key="6">
    <source>
        <dbReference type="Proteomes" id="UP000188533"/>
    </source>
</evidence>
<dbReference type="Pfam" id="PF13401">
    <property type="entry name" value="AAA_22"/>
    <property type="match status" value="1"/>
</dbReference>
<feature type="compositionally biased region" description="Polar residues" evidence="3">
    <location>
        <begin position="84"/>
        <end position="100"/>
    </location>
</feature>
<dbReference type="AlphaFoldDB" id="A0A1Q3DZX1"/>
<dbReference type="STRING" id="5353.A0A1Q3DZX1"/>
<evidence type="ECO:0000256" key="1">
    <source>
        <dbReference type="ARBA" id="ARBA00006184"/>
    </source>
</evidence>
<dbReference type="Gene3D" id="1.10.8.60">
    <property type="match status" value="1"/>
</dbReference>
<keyword evidence="6" id="KW-1185">Reference proteome</keyword>
<dbReference type="InterPro" id="IPR049945">
    <property type="entry name" value="AAA_22"/>
</dbReference>
<reference evidence="5 6" key="1">
    <citation type="submission" date="2016-08" db="EMBL/GenBank/DDBJ databases">
        <authorList>
            <consortium name="Lentinula edodes genome sequencing consortium"/>
            <person name="Sakamoto Y."/>
            <person name="Nakade K."/>
            <person name="Sato S."/>
            <person name="Yoshida Y."/>
            <person name="Miyazaki K."/>
            <person name="Natsume S."/>
            <person name="Konno N."/>
        </authorList>
    </citation>
    <scope>NUCLEOTIDE SEQUENCE [LARGE SCALE GENOMIC DNA]</scope>
    <source>
        <strain evidence="5 6">NBRC 111202</strain>
    </source>
</reference>
<dbReference type="CDD" id="cd00009">
    <property type="entry name" value="AAA"/>
    <property type="match status" value="1"/>
</dbReference>
<accession>A0A1Q3DZX1</accession>
<evidence type="ECO:0000256" key="2">
    <source>
        <dbReference type="ARBA" id="ARBA00022705"/>
    </source>
</evidence>
<evidence type="ECO:0000313" key="5">
    <source>
        <dbReference type="EMBL" id="GAW00542.1"/>
    </source>
</evidence>
<name>A0A1Q3DZX1_LENED</name>
<feature type="compositionally biased region" description="Polar residues" evidence="3">
    <location>
        <begin position="63"/>
        <end position="72"/>
    </location>
</feature>
<evidence type="ECO:0000256" key="3">
    <source>
        <dbReference type="SAM" id="MobiDB-lite"/>
    </source>
</evidence>
<keyword evidence="5" id="KW-0378">Hydrolase</keyword>
<dbReference type="GO" id="GO:0006270">
    <property type="term" value="P:DNA replication initiation"/>
    <property type="evidence" value="ECO:0007669"/>
    <property type="project" value="TreeGrafter"/>
</dbReference>
<organism evidence="5 6">
    <name type="scientific">Lentinula edodes</name>
    <name type="common">Shiitake mushroom</name>
    <name type="synonym">Lentinus edodes</name>
    <dbReference type="NCBI Taxonomy" id="5353"/>
    <lineage>
        <taxon>Eukaryota</taxon>
        <taxon>Fungi</taxon>
        <taxon>Dikarya</taxon>
        <taxon>Basidiomycota</taxon>
        <taxon>Agaricomycotina</taxon>
        <taxon>Agaricomycetes</taxon>
        <taxon>Agaricomycetidae</taxon>
        <taxon>Agaricales</taxon>
        <taxon>Marasmiineae</taxon>
        <taxon>Omphalotaceae</taxon>
        <taxon>Lentinula</taxon>
    </lineage>
</organism>
<feature type="domain" description="AAA+ ATPase" evidence="4">
    <location>
        <begin position="175"/>
        <end position="327"/>
    </location>
</feature>
<dbReference type="GO" id="GO:0016887">
    <property type="term" value="F:ATP hydrolysis activity"/>
    <property type="evidence" value="ECO:0007669"/>
    <property type="project" value="InterPro"/>
</dbReference>
<dbReference type="OrthoDB" id="1926878at2759"/>
<dbReference type="SMART" id="SM00382">
    <property type="entry name" value="AAA"/>
    <property type="match status" value="1"/>
</dbReference>
<comment type="caution">
    <text evidence="5">The sequence shown here is derived from an EMBL/GenBank/DDBJ whole genome shotgun (WGS) entry which is preliminary data.</text>
</comment>
<keyword evidence="2" id="KW-0235">DNA replication</keyword>
<feature type="region of interest" description="Disordered" evidence="3">
    <location>
        <begin position="1"/>
        <end position="110"/>
    </location>
</feature>
<gene>
    <name evidence="5" type="ORF">LENED_002069</name>
</gene>
<dbReference type="Proteomes" id="UP000188533">
    <property type="component" value="Unassembled WGS sequence"/>
</dbReference>
<comment type="similarity">
    <text evidence="1">Belongs to the CDC6/cdc18 family.</text>
</comment>
<sequence length="644" mass="69127">MNSIRAKSVLGKRSQRQDHSSTCEQLQTPEPTPDFKRVRTSSTTLDGDGNKENIPPFALNALNVESSSPTITSRAARALRRSATESMQSTPARSKPQIQRSASISSTPATPATAISTLHISTPPPTPPTFLPLEVRARALLRATCNDIDELPGREEERQSIANFVQSFLEDDEQGVQSLYISGSPGSGKTALVTSVLNSFAEELTDVKVVTINCMALEDVDALWHRMLDELDKPKKLKAAARSRKHLKGKEAAEAVVTAMKTKCIVLLDELDHIAPTTQTFTSLLTLPEASSGLLRIIGIANTHTLSTTTISTDCVQTLHFAPYTSTQLLRILQSRLAPLNDSEKSSAVMKKFLPIPTLMLLTKKVASLTGDVRCLLEVLREAIDLASAVPASKEVNVLEVSTSSVTPAHVLAALKVRVPTPTSAPSASPKSSPFVSNSEIVSKISSLGLQARLVLLSILLASKRLEAGLALSGSTLPSTSAKRSCSNDIPGRDIGIDTQQLHGYYSNMLSRGDSDLCAPASRNEFIDLTAMLEGIGLVSVATVTCSSPTKMAKRAFGRSSSFISVKSKNAAMGDVRLGSGVWVDEVVRGLGISDKDSVDVKEEEARAIWNRECARLAKEVKVWQAKSAKTQQPVAGFSDAFED</sequence>
<proteinExistence type="inferred from homology"/>
<feature type="compositionally biased region" description="Low complexity" evidence="3">
    <location>
        <begin position="101"/>
        <end position="110"/>
    </location>
</feature>
<reference evidence="5 6" key="2">
    <citation type="submission" date="2017-02" db="EMBL/GenBank/DDBJ databases">
        <title>A genome survey and senescence transcriptome analysis in Lentinula edodes.</title>
        <authorList>
            <person name="Sakamoto Y."/>
            <person name="Nakade K."/>
            <person name="Sato S."/>
            <person name="Yoshida Y."/>
            <person name="Miyazaki K."/>
            <person name="Natsume S."/>
            <person name="Konno N."/>
        </authorList>
    </citation>
    <scope>NUCLEOTIDE SEQUENCE [LARGE SCALE GENOMIC DNA]</scope>
    <source>
        <strain evidence="5 6">NBRC 111202</strain>
    </source>
</reference>
<dbReference type="PANTHER" id="PTHR10763:SF26">
    <property type="entry name" value="CELL DIVISION CONTROL PROTEIN 6 HOMOLOG"/>
    <property type="match status" value="1"/>
</dbReference>
<dbReference type="SUPFAM" id="SSF52540">
    <property type="entry name" value="P-loop containing nucleoside triphosphate hydrolases"/>
    <property type="match status" value="1"/>
</dbReference>
<dbReference type="InterPro" id="IPR027417">
    <property type="entry name" value="P-loop_NTPase"/>
</dbReference>